<sequence>MESFFHVGEGTIGAGNKAIPESFLCPITQTIMADPVLDEDGNSYDREAIEQWIDRNGTSPITRKPLSKKALRPNRSLLDAIDEYKNRQLKDTEYQSEAQAQPLVDTVMAEALSDQEVALELKQADNGVCSIVMRPPAGTNRTPVDIVCVIDVSGSMNSAATMKATKEADSESHGFSLLDIVKHALKTVVGALNENDRVGLVAFSSTARVALQLTRTDEAGKQAARLAVEALSAGGQTSLWDGLHSGLELLREAQGAGRAATGGGVGGVGVGMVGRARAVLLLTDGLPNVVPPRGHLPMLRRYRDQHGLPGAVHTFGFGYSLDSPLLSELAENAGGAYGFIPDASFVGTIFVNAVANLLTTFAECATLALEVALPAGRTAEQVVLGGHAVQGTSWGLSIDLGTLQYGQTKDIILDFGTSFSETVSGKLSYHIVQQQNRLVEKEFDGHFEQVFDAEDIEEVRFQLFRLCVASTLQEAVAVGGTNLNGSQALVASLLTEMTASGPSDEAFAALTADVRGEGHLAVANEPDFLRWGRHFLPSLARAHLLQRCNNFKDPGVQRYGGALFAAERDAADALFCKLPPPKPSLRASPGGGRGGGGGSKCGGNRGPLPASSSQPNVLCSDGLFSVPTTILRVPGAHDVRARAAHPDHRHGPGPPGLQPLRFPHPERDEQPGPVHPVQAVREGGLGAHHGRAADGPQPGLRLCEF</sequence>
<evidence type="ECO:0000259" key="3">
    <source>
        <dbReference type="PROSITE" id="PS51698"/>
    </source>
</evidence>
<protein>
    <recommendedName>
        <fullName evidence="5">U-box domain-containing protein</fullName>
    </recommendedName>
</protein>
<dbReference type="SUPFAM" id="SSF53300">
    <property type="entry name" value="vWA-like"/>
    <property type="match status" value="1"/>
</dbReference>
<feature type="region of interest" description="Disordered" evidence="1">
    <location>
        <begin position="641"/>
        <end position="676"/>
    </location>
</feature>
<dbReference type="Pfam" id="PF00092">
    <property type="entry name" value="VWA"/>
    <property type="match status" value="1"/>
</dbReference>
<feature type="region of interest" description="Disordered" evidence="1">
    <location>
        <begin position="581"/>
        <end position="614"/>
    </location>
</feature>
<dbReference type="EMBL" id="HBIU01038624">
    <property type="protein sequence ID" value="CAE0638849.1"/>
    <property type="molecule type" value="Transcribed_RNA"/>
</dbReference>
<dbReference type="InterPro" id="IPR013083">
    <property type="entry name" value="Znf_RING/FYVE/PHD"/>
</dbReference>
<dbReference type="PANTHER" id="PTHR10579">
    <property type="entry name" value="CALCIUM-ACTIVATED CHLORIDE CHANNEL REGULATOR"/>
    <property type="match status" value="1"/>
</dbReference>
<dbReference type="GO" id="GO:0016567">
    <property type="term" value="P:protein ubiquitination"/>
    <property type="evidence" value="ECO:0007669"/>
    <property type="project" value="InterPro"/>
</dbReference>
<dbReference type="InterPro" id="IPR036465">
    <property type="entry name" value="vWFA_dom_sf"/>
</dbReference>
<dbReference type="PROSITE" id="PS51698">
    <property type="entry name" value="U_BOX"/>
    <property type="match status" value="1"/>
</dbReference>
<dbReference type="PROSITE" id="PS50234">
    <property type="entry name" value="VWFA"/>
    <property type="match status" value="1"/>
</dbReference>
<accession>A0A7S3Y272</accession>
<feature type="domain" description="VWFA" evidence="2">
    <location>
        <begin position="145"/>
        <end position="361"/>
    </location>
</feature>
<evidence type="ECO:0000259" key="2">
    <source>
        <dbReference type="PROSITE" id="PS50234"/>
    </source>
</evidence>
<name>A0A7S3Y272_HETAK</name>
<dbReference type="Pfam" id="PF14624">
    <property type="entry name" value="Vwaint"/>
    <property type="match status" value="1"/>
</dbReference>
<dbReference type="GO" id="GO:0004842">
    <property type="term" value="F:ubiquitin-protein transferase activity"/>
    <property type="evidence" value="ECO:0007669"/>
    <property type="project" value="InterPro"/>
</dbReference>
<dbReference type="InterPro" id="IPR051266">
    <property type="entry name" value="CLCR"/>
</dbReference>
<dbReference type="SUPFAM" id="SSF57850">
    <property type="entry name" value="RING/U-box"/>
    <property type="match status" value="1"/>
</dbReference>
<dbReference type="PANTHER" id="PTHR10579:SF156">
    <property type="entry name" value="VWFA DOMAIN-CONTAINING PROTEIN"/>
    <property type="match status" value="1"/>
</dbReference>
<dbReference type="AlphaFoldDB" id="A0A7S3Y272"/>
<evidence type="ECO:0000256" key="1">
    <source>
        <dbReference type="SAM" id="MobiDB-lite"/>
    </source>
</evidence>
<feature type="compositionally biased region" description="Gly residues" evidence="1">
    <location>
        <begin position="589"/>
        <end position="605"/>
    </location>
</feature>
<evidence type="ECO:0008006" key="5">
    <source>
        <dbReference type="Google" id="ProtNLM"/>
    </source>
</evidence>
<reference evidence="4" key="1">
    <citation type="submission" date="2021-01" db="EMBL/GenBank/DDBJ databases">
        <authorList>
            <person name="Corre E."/>
            <person name="Pelletier E."/>
            <person name="Niang G."/>
            <person name="Scheremetjew M."/>
            <person name="Finn R."/>
            <person name="Kale V."/>
            <person name="Holt S."/>
            <person name="Cochrane G."/>
            <person name="Meng A."/>
            <person name="Brown T."/>
            <person name="Cohen L."/>
        </authorList>
    </citation>
    <scope>NUCLEOTIDE SEQUENCE</scope>
    <source>
        <strain evidence="4">CCMP3107</strain>
    </source>
</reference>
<proteinExistence type="predicted"/>
<dbReference type="CDD" id="cd16655">
    <property type="entry name" value="RING-Ubox_WDSUB1-like"/>
    <property type="match status" value="1"/>
</dbReference>
<organism evidence="4">
    <name type="scientific">Heterosigma akashiwo</name>
    <name type="common">Chromophytic alga</name>
    <name type="synonym">Heterosigma carterae</name>
    <dbReference type="NCBI Taxonomy" id="2829"/>
    <lineage>
        <taxon>Eukaryota</taxon>
        <taxon>Sar</taxon>
        <taxon>Stramenopiles</taxon>
        <taxon>Ochrophyta</taxon>
        <taxon>Raphidophyceae</taxon>
        <taxon>Chattonellales</taxon>
        <taxon>Chattonellaceae</taxon>
        <taxon>Heterosigma</taxon>
    </lineage>
</organism>
<dbReference type="InterPro" id="IPR003613">
    <property type="entry name" value="Ubox_domain"/>
</dbReference>
<feature type="region of interest" description="Disordered" evidence="1">
    <location>
        <begin position="686"/>
        <end position="705"/>
    </location>
</feature>
<feature type="compositionally biased region" description="Basic and acidic residues" evidence="1">
    <location>
        <begin position="641"/>
        <end position="650"/>
    </location>
</feature>
<feature type="domain" description="U-box" evidence="3">
    <location>
        <begin position="18"/>
        <end position="91"/>
    </location>
</feature>
<dbReference type="Pfam" id="PF04564">
    <property type="entry name" value="U-box"/>
    <property type="match status" value="1"/>
</dbReference>
<dbReference type="InterPro" id="IPR002035">
    <property type="entry name" value="VWF_A"/>
</dbReference>
<dbReference type="Gene3D" id="3.30.40.10">
    <property type="entry name" value="Zinc/RING finger domain, C3HC4 (zinc finger)"/>
    <property type="match status" value="1"/>
</dbReference>
<dbReference type="InterPro" id="IPR032838">
    <property type="entry name" value="Vwaint_dom"/>
</dbReference>
<dbReference type="Gene3D" id="3.40.50.410">
    <property type="entry name" value="von Willebrand factor, type A domain"/>
    <property type="match status" value="1"/>
</dbReference>
<dbReference type="SMART" id="SM00327">
    <property type="entry name" value="VWA"/>
    <property type="match status" value="1"/>
</dbReference>
<evidence type="ECO:0000313" key="4">
    <source>
        <dbReference type="EMBL" id="CAE0638849.1"/>
    </source>
</evidence>
<gene>
    <name evidence="4" type="ORF">HAKA00212_LOCUS17634</name>
</gene>
<dbReference type="SMART" id="SM00504">
    <property type="entry name" value="Ubox"/>
    <property type="match status" value="1"/>
</dbReference>